<dbReference type="Pfam" id="PF00079">
    <property type="entry name" value="Serpin"/>
    <property type="match status" value="2"/>
</dbReference>
<evidence type="ECO:0000256" key="4">
    <source>
        <dbReference type="RuleBase" id="RU000411"/>
    </source>
</evidence>
<dbReference type="SUPFAM" id="SSF56574">
    <property type="entry name" value="Serpins"/>
    <property type="match status" value="1"/>
</dbReference>
<dbReference type="Gene3D" id="2.10.310.10">
    <property type="entry name" value="Serpins superfamily"/>
    <property type="match status" value="1"/>
</dbReference>
<gene>
    <name evidence="7" type="ORF">Zmor_022321</name>
</gene>
<feature type="signal peptide" evidence="5">
    <location>
        <begin position="1"/>
        <end position="15"/>
    </location>
</feature>
<evidence type="ECO:0000313" key="8">
    <source>
        <dbReference type="Proteomes" id="UP001168821"/>
    </source>
</evidence>
<evidence type="ECO:0000256" key="1">
    <source>
        <dbReference type="ARBA" id="ARBA00009500"/>
    </source>
</evidence>
<name>A0AA38M5U5_9CUCU</name>
<proteinExistence type="inferred from homology"/>
<dbReference type="InterPro" id="IPR042178">
    <property type="entry name" value="Serpin_sf_1"/>
</dbReference>
<comment type="caution">
    <text evidence="7">The sequence shown here is derived from an EMBL/GenBank/DDBJ whole genome shotgun (WGS) entry which is preliminary data.</text>
</comment>
<evidence type="ECO:0000256" key="5">
    <source>
        <dbReference type="SAM" id="SignalP"/>
    </source>
</evidence>
<dbReference type="Proteomes" id="UP001168821">
    <property type="component" value="Unassembled WGS sequence"/>
</dbReference>
<dbReference type="GO" id="GO:0005615">
    <property type="term" value="C:extracellular space"/>
    <property type="evidence" value="ECO:0007669"/>
    <property type="project" value="InterPro"/>
</dbReference>
<dbReference type="SMART" id="SM00093">
    <property type="entry name" value="SERPIN"/>
    <property type="match status" value="1"/>
</dbReference>
<keyword evidence="5" id="KW-0732">Signal</keyword>
<accession>A0AA38M5U5</accession>
<evidence type="ECO:0000256" key="3">
    <source>
        <dbReference type="ARBA" id="ARBA00022900"/>
    </source>
</evidence>
<protein>
    <recommendedName>
        <fullName evidence="6">Serpin domain-containing protein</fullName>
    </recommendedName>
</protein>
<dbReference type="InterPro" id="IPR023796">
    <property type="entry name" value="Serpin_dom"/>
</dbReference>
<sequence>MTLLVFLLLMAAATAQNQPLKIIEANNRFTSDLYKQIIKTETGNLILSPLSADTVLALLHSGCEGATAQELAQTLHLPNDKKQIQTEEKNLLGQLQKNDKVACNIANALFAQKDFKIKDTFLTVAKDYFDALSETLDFGKPQQAADTINKWVENKTHNVIKNLVTPDALTPDTVLVLVNALRFKGNWSVQFSVSNTQKGDFYRAANDVVKVDFLHHSRKHFKYHESKSLKAEFLELSFTNDDFSMVFVLPQAKDGLSELEKHACEVFNVSRQLESTYVNVAIPKFKFDNTMDLKATLQSKAFIDLNEGGVEAAAATYVGVVLTSVISQPPKDVVFNRPFIYYILYKKCIIFAGRVKNPKY</sequence>
<dbReference type="InterPro" id="IPR023795">
    <property type="entry name" value="Serpin_CS"/>
</dbReference>
<feature type="domain" description="Serpin" evidence="6">
    <location>
        <begin position="31"/>
        <end position="358"/>
    </location>
</feature>
<dbReference type="Gene3D" id="3.30.497.10">
    <property type="entry name" value="Antithrombin, subunit I, domain 2"/>
    <property type="match status" value="1"/>
</dbReference>
<feature type="chain" id="PRO_5041415417" description="Serpin domain-containing protein" evidence="5">
    <location>
        <begin position="16"/>
        <end position="360"/>
    </location>
</feature>
<dbReference type="Gene3D" id="2.30.39.10">
    <property type="entry name" value="Alpha-1-antitrypsin, domain 1"/>
    <property type="match status" value="1"/>
</dbReference>
<keyword evidence="2" id="KW-0646">Protease inhibitor</keyword>
<reference evidence="7" key="1">
    <citation type="journal article" date="2023" name="G3 (Bethesda)">
        <title>Whole genome assemblies of Zophobas morio and Tenebrio molitor.</title>
        <authorList>
            <person name="Kaur S."/>
            <person name="Stinson S.A."/>
            <person name="diCenzo G.C."/>
        </authorList>
    </citation>
    <scope>NUCLEOTIDE SEQUENCE</scope>
    <source>
        <strain evidence="7">QUZm001</strain>
    </source>
</reference>
<dbReference type="PANTHER" id="PTHR11461:SF211">
    <property type="entry name" value="GH10112P-RELATED"/>
    <property type="match status" value="1"/>
</dbReference>
<dbReference type="InterPro" id="IPR042185">
    <property type="entry name" value="Serpin_sf_2"/>
</dbReference>
<dbReference type="AlphaFoldDB" id="A0AA38M5U5"/>
<evidence type="ECO:0000256" key="2">
    <source>
        <dbReference type="ARBA" id="ARBA00022690"/>
    </source>
</evidence>
<keyword evidence="8" id="KW-1185">Reference proteome</keyword>
<dbReference type="GO" id="GO:0004867">
    <property type="term" value="F:serine-type endopeptidase inhibitor activity"/>
    <property type="evidence" value="ECO:0007669"/>
    <property type="project" value="UniProtKB-KW"/>
</dbReference>
<dbReference type="PROSITE" id="PS00284">
    <property type="entry name" value="SERPIN"/>
    <property type="match status" value="1"/>
</dbReference>
<dbReference type="PANTHER" id="PTHR11461">
    <property type="entry name" value="SERINE PROTEASE INHIBITOR, SERPIN"/>
    <property type="match status" value="1"/>
</dbReference>
<keyword evidence="3" id="KW-0722">Serine protease inhibitor</keyword>
<evidence type="ECO:0000259" key="6">
    <source>
        <dbReference type="SMART" id="SM00093"/>
    </source>
</evidence>
<dbReference type="EMBL" id="JALNTZ010000007">
    <property type="protein sequence ID" value="KAJ3644601.1"/>
    <property type="molecule type" value="Genomic_DNA"/>
</dbReference>
<evidence type="ECO:0000313" key="7">
    <source>
        <dbReference type="EMBL" id="KAJ3644601.1"/>
    </source>
</evidence>
<dbReference type="InterPro" id="IPR036186">
    <property type="entry name" value="Serpin_sf"/>
</dbReference>
<organism evidence="7 8">
    <name type="scientific">Zophobas morio</name>
    <dbReference type="NCBI Taxonomy" id="2755281"/>
    <lineage>
        <taxon>Eukaryota</taxon>
        <taxon>Metazoa</taxon>
        <taxon>Ecdysozoa</taxon>
        <taxon>Arthropoda</taxon>
        <taxon>Hexapoda</taxon>
        <taxon>Insecta</taxon>
        <taxon>Pterygota</taxon>
        <taxon>Neoptera</taxon>
        <taxon>Endopterygota</taxon>
        <taxon>Coleoptera</taxon>
        <taxon>Polyphaga</taxon>
        <taxon>Cucujiformia</taxon>
        <taxon>Tenebrionidae</taxon>
        <taxon>Zophobas</taxon>
    </lineage>
</organism>
<comment type="similarity">
    <text evidence="1 4">Belongs to the serpin family.</text>
</comment>
<dbReference type="InterPro" id="IPR000215">
    <property type="entry name" value="Serpin_fam"/>
</dbReference>